<dbReference type="InterPro" id="IPR005197">
    <property type="entry name" value="Glyco_hydro_71"/>
</dbReference>
<name>A0AAV9TD73_9PEZI</name>
<evidence type="ECO:0000313" key="2">
    <source>
        <dbReference type="Proteomes" id="UP001327957"/>
    </source>
</evidence>
<evidence type="ECO:0000313" key="1">
    <source>
        <dbReference type="EMBL" id="KAK6216891.1"/>
    </source>
</evidence>
<keyword evidence="2" id="KW-1185">Reference proteome</keyword>
<dbReference type="Pfam" id="PF03659">
    <property type="entry name" value="Glyco_hydro_71"/>
    <property type="match status" value="1"/>
</dbReference>
<dbReference type="Proteomes" id="UP001327957">
    <property type="component" value="Unassembled WGS sequence"/>
</dbReference>
<gene>
    <name evidence="1" type="ORF">QIS74_07005</name>
</gene>
<accession>A0AAV9TD73</accession>
<dbReference type="EMBL" id="JASAOK010000039">
    <property type="protein sequence ID" value="KAK6216891.1"/>
    <property type="molecule type" value="Genomic_DNA"/>
</dbReference>
<sequence>MAYGDAINEKSVTAAFQYATSLGVQLFFSFDYAGNGPWPKSDVESLINSYAGSGAYFDYKDKPFVSTFEGPEQAEDWIDIKAATGCFFIPDWSSPGARPAMAKAGGVADGLLNWAAAWPWGNQDMAIRGCP</sequence>
<proteinExistence type="predicted"/>
<dbReference type="AlphaFoldDB" id="A0AAV9TD73"/>
<protein>
    <submittedName>
        <fullName evidence="1">Alpha-glucanase</fullName>
    </submittedName>
</protein>
<dbReference type="GO" id="GO:0051118">
    <property type="term" value="F:glucan endo-1,3-alpha-glucosidase activity"/>
    <property type="evidence" value="ECO:0007669"/>
    <property type="project" value="InterPro"/>
</dbReference>
<dbReference type="Gene3D" id="3.20.20.80">
    <property type="entry name" value="Glycosidases"/>
    <property type="match status" value="1"/>
</dbReference>
<organism evidence="1 2">
    <name type="scientific">Colletotrichum tabaci</name>
    <dbReference type="NCBI Taxonomy" id="1209068"/>
    <lineage>
        <taxon>Eukaryota</taxon>
        <taxon>Fungi</taxon>
        <taxon>Dikarya</taxon>
        <taxon>Ascomycota</taxon>
        <taxon>Pezizomycotina</taxon>
        <taxon>Sordariomycetes</taxon>
        <taxon>Hypocreomycetidae</taxon>
        <taxon>Glomerellales</taxon>
        <taxon>Glomerellaceae</taxon>
        <taxon>Colletotrichum</taxon>
        <taxon>Colletotrichum destructivum species complex</taxon>
    </lineage>
</organism>
<comment type="caution">
    <text evidence="1">The sequence shown here is derived from an EMBL/GenBank/DDBJ whole genome shotgun (WGS) entry which is preliminary data.</text>
</comment>
<reference evidence="1 2" key="1">
    <citation type="submission" date="2023-04" db="EMBL/GenBank/DDBJ databases">
        <title>Colletotrichum tabacum stain YC1 causing leaf anthracnose on Nicotiana tabacum(L.) cv.</title>
        <authorList>
            <person name="Ji Z."/>
            <person name="Wang M."/>
            <person name="Zhang J."/>
            <person name="Wang N."/>
            <person name="Zhou Z."/>
        </authorList>
    </citation>
    <scope>NUCLEOTIDE SEQUENCE [LARGE SCALE GENOMIC DNA]</scope>
    <source>
        <strain evidence="1 2">YC1</strain>
    </source>
</reference>